<evidence type="ECO:0000256" key="8">
    <source>
        <dbReference type="ARBA" id="ARBA00022989"/>
    </source>
</evidence>
<evidence type="ECO:0000256" key="2">
    <source>
        <dbReference type="ARBA" id="ARBA00010877"/>
    </source>
</evidence>
<keyword evidence="6 13" id="KW-0999">Mitochondrion inner membrane</keyword>
<keyword evidence="7" id="KW-0809">Transit peptide</keyword>
<comment type="similarity">
    <text evidence="2 13">Belongs to the MICOS complex subunit Mic60 family.</text>
</comment>
<keyword evidence="8 13" id="KW-1133">Transmembrane helix</keyword>
<evidence type="ECO:0000256" key="9">
    <source>
        <dbReference type="ARBA" id="ARBA00023054"/>
    </source>
</evidence>
<feature type="compositionally biased region" description="Pro residues" evidence="15">
    <location>
        <begin position="111"/>
        <end position="131"/>
    </location>
</feature>
<protein>
    <recommendedName>
        <fullName evidence="4 13">MICOS complex subunit MIC60</fullName>
    </recommendedName>
    <alternativeName>
        <fullName evidence="13">Mitofilin</fullName>
    </alternativeName>
</protein>
<dbReference type="GO" id="GO:0042407">
    <property type="term" value="P:cristae formation"/>
    <property type="evidence" value="ECO:0007669"/>
    <property type="project" value="TreeGrafter"/>
</dbReference>
<evidence type="ECO:0000256" key="3">
    <source>
        <dbReference type="ARBA" id="ARBA00011875"/>
    </source>
</evidence>
<feature type="compositionally biased region" description="Low complexity" evidence="15">
    <location>
        <begin position="82"/>
        <end position="95"/>
    </location>
</feature>
<evidence type="ECO:0000256" key="15">
    <source>
        <dbReference type="SAM" id="MobiDB-lite"/>
    </source>
</evidence>
<feature type="compositionally biased region" description="Polar residues" evidence="15">
    <location>
        <begin position="255"/>
        <end position="265"/>
    </location>
</feature>
<evidence type="ECO:0000256" key="12">
    <source>
        <dbReference type="ARBA" id="ARBA00025571"/>
    </source>
</evidence>
<accession>A0A0G2E929</accession>
<comment type="function">
    <text evidence="12">Component of the MICOS complex, a large protein complex of the mitochondrial inner membrane that plays crucial roles in the maintenance of crista junctions, inner membrane architecture, and formation of contact sites to the outer membrane. Plays a role in keeping cristae membranes connected to the inner boundary membrane. Also promotes protein import via the mitochondrial intermembrane space assembly (MIA) pathway.</text>
</comment>
<organism evidence="16 17">
    <name type="scientific">Phaeomoniella chlamydospora</name>
    <name type="common">Phaeoacremonium chlamydosporum</name>
    <dbReference type="NCBI Taxonomy" id="158046"/>
    <lineage>
        <taxon>Eukaryota</taxon>
        <taxon>Fungi</taxon>
        <taxon>Dikarya</taxon>
        <taxon>Ascomycota</taxon>
        <taxon>Pezizomycotina</taxon>
        <taxon>Eurotiomycetes</taxon>
        <taxon>Chaetothyriomycetidae</taxon>
        <taxon>Phaeomoniellales</taxon>
        <taxon>Phaeomoniellaceae</taxon>
        <taxon>Phaeomoniella</taxon>
    </lineage>
</organism>
<keyword evidence="11 13" id="KW-0472">Membrane</keyword>
<reference evidence="16 17" key="2">
    <citation type="submission" date="2015-05" db="EMBL/GenBank/DDBJ databases">
        <authorList>
            <person name="Morales-Cruz A."/>
            <person name="Amrine K.C."/>
            <person name="Cantu D."/>
        </authorList>
    </citation>
    <scope>NUCLEOTIDE SEQUENCE [LARGE SCALE GENOMIC DNA]</scope>
    <source>
        <strain evidence="16">UCRPC4</strain>
    </source>
</reference>
<keyword evidence="17" id="KW-1185">Reference proteome</keyword>
<dbReference type="OrthoDB" id="10261039at2759"/>
<evidence type="ECO:0000256" key="6">
    <source>
        <dbReference type="ARBA" id="ARBA00022792"/>
    </source>
</evidence>
<feature type="compositionally biased region" description="Low complexity" evidence="15">
    <location>
        <begin position="296"/>
        <end position="307"/>
    </location>
</feature>
<keyword evidence="10 13" id="KW-0496">Mitochondrion</keyword>
<evidence type="ECO:0000256" key="5">
    <source>
        <dbReference type="ARBA" id="ARBA00022692"/>
    </source>
</evidence>
<feature type="coiled-coil region" evidence="14">
    <location>
        <begin position="382"/>
        <end position="445"/>
    </location>
</feature>
<gene>
    <name evidence="16" type="ORF">UCRPC4_g04490</name>
</gene>
<evidence type="ECO:0000256" key="10">
    <source>
        <dbReference type="ARBA" id="ARBA00023128"/>
    </source>
</evidence>
<feature type="compositionally biased region" description="Polar residues" evidence="15">
    <location>
        <begin position="17"/>
        <end position="34"/>
    </location>
</feature>
<dbReference type="Pfam" id="PF09731">
    <property type="entry name" value="Mitofilin"/>
    <property type="match status" value="2"/>
</dbReference>
<feature type="compositionally biased region" description="Basic and acidic residues" evidence="15">
    <location>
        <begin position="203"/>
        <end position="213"/>
    </location>
</feature>
<dbReference type="InterPro" id="IPR019133">
    <property type="entry name" value="MIC60"/>
</dbReference>
<evidence type="ECO:0000256" key="7">
    <source>
        <dbReference type="ARBA" id="ARBA00022946"/>
    </source>
</evidence>
<proteinExistence type="inferred from homology"/>
<evidence type="ECO:0000256" key="11">
    <source>
        <dbReference type="ARBA" id="ARBA00023136"/>
    </source>
</evidence>
<dbReference type="GO" id="GO:0061617">
    <property type="term" value="C:MICOS complex"/>
    <property type="evidence" value="ECO:0007669"/>
    <property type="project" value="TreeGrafter"/>
</dbReference>
<comment type="subcellular location">
    <subcellularLocation>
        <location evidence="1 13">Mitochondrion inner membrane</location>
        <topology evidence="1 13">Single-pass membrane protein</topology>
    </subcellularLocation>
</comment>
<dbReference type="PANTHER" id="PTHR15415">
    <property type="entry name" value="MITOFILIN"/>
    <property type="match status" value="1"/>
</dbReference>
<keyword evidence="5 13" id="KW-0812">Transmembrane</keyword>
<feature type="transmembrane region" description="Helical" evidence="13">
    <location>
        <begin position="142"/>
        <end position="162"/>
    </location>
</feature>
<comment type="caution">
    <text evidence="16">The sequence shown here is derived from an EMBL/GenBank/DDBJ whole genome shotgun (WGS) entry which is preliminary data.</text>
</comment>
<feature type="region of interest" description="Disordered" evidence="15">
    <location>
        <begin position="199"/>
        <end position="314"/>
    </location>
</feature>
<evidence type="ECO:0000256" key="1">
    <source>
        <dbReference type="ARBA" id="ARBA00004434"/>
    </source>
</evidence>
<evidence type="ECO:0000313" key="17">
    <source>
        <dbReference type="Proteomes" id="UP000053317"/>
    </source>
</evidence>
<dbReference type="AlphaFoldDB" id="A0A0G2E929"/>
<evidence type="ECO:0000313" key="16">
    <source>
        <dbReference type="EMBL" id="KKY19507.1"/>
    </source>
</evidence>
<evidence type="ECO:0000256" key="13">
    <source>
        <dbReference type="RuleBase" id="RU363000"/>
    </source>
</evidence>
<evidence type="ECO:0000256" key="14">
    <source>
        <dbReference type="SAM" id="Coils"/>
    </source>
</evidence>
<sequence>MERRSSSATKPFGSGEHAQQSHRLNDRSLTTLKQRNFADPAKPDSSSKESISSSDPVFLPGSLSPAAKPEVPPPAGKPTPASPSSDSTIPVENVPKVPPVPAPKVQTAPPTNVPPPSPATSESSPPPPPPPPKKKKRRGLRFLTYLLFTGGLVYGGGVWYALRSDNFHDFFTEFIPFGEEVVLYFEERSFSQRFPHAQHHARKLDARPRDESKAVTIPSRSGQSWRVKDEEGLGADVSQKGPHMSALGTGKTEQKNAQKQPSQATEPEKTKAVEQAKAATGSTTPSTEKSLRPATKEAPAAASPAPKTNERSPVVAPVAQISPLSVASAEEPIVQELVKTVNDLITVINADNGAAANKYSQPIEKAKESLSSVGAKIVALKKAAEEDAKSKIEEAHKEFEERARNLISQIDVARAEETAAFREQFEQAREQLAQAYHEKVKLEVQRSAELAEAKLKNELMDQAIELKRKFSSEIHNLVEKERDGRLSKLSDLSSNVTKLQELTSNWNGVIDTNLSTQKLQVAVDAVRSTLERASLVEGRPRPFVRELAALKEVANGDPVVDAAIASINPLAYQRGLPSSHQLVDRFRRVASEVRKAALLPEDAGVASHAASFLISKVMFKKEGLAEGNDVESILTRTETLLEEGNLDAAAREMNGLQGWAKTLSKDWLGEVRRVLEVQQAMEVSYQH</sequence>
<comment type="subunit">
    <text evidence="3 13">Component of the mitochondrial contact site and cristae organizing system (MICOS) complex.</text>
</comment>
<dbReference type="PANTHER" id="PTHR15415:SF7">
    <property type="entry name" value="MICOS COMPLEX SUBUNIT MIC60"/>
    <property type="match status" value="1"/>
</dbReference>
<feature type="region of interest" description="Disordered" evidence="15">
    <location>
        <begin position="1"/>
        <end position="136"/>
    </location>
</feature>
<dbReference type="Proteomes" id="UP000053317">
    <property type="component" value="Unassembled WGS sequence"/>
</dbReference>
<evidence type="ECO:0000256" key="4">
    <source>
        <dbReference type="ARBA" id="ARBA00018116"/>
    </source>
</evidence>
<keyword evidence="9 14" id="KW-0175">Coiled coil</keyword>
<dbReference type="EMBL" id="LCWF01000107">
    <property type="protein sequence ID" value="KKY19507.1"/>
    <property type="molecule type" value="Genomic_DNA"/>
</dbReference>
<reference evidence="16 17" key="1">
    <citation type="submission" date="2015-05" db="EMBL/GenBank/DDBJ databases">
        <title>Distinctive expansion of gene families associated with plant cell wall degradation and secondary metabolism in the genomes of grapevine trunk pathogens.</title>
        <authorList>
            <person name="Lawrence D.P."/>
            <person name="Travadon R."/>
            <person name="Rolshausen P.E."/>
            <person name="Baumgartner K."/>
        </authorList>
    </citation>
    <scope>NUCLEOTIDE SEQUENCE [LARGE SCALE GENOMIC DNA]</scope>
    <source>
        <strain evidence="16">UCRPC4</strain>
    </source>
</reference>
<name>A0A0G2E929_PHACM</name>
<feature type="compositionally biased region" description="Pro residues" evidence="15">
    <location>
        <begin position="70"/>
        <end position="81"/>
    </location>
</feature>